<accession>W4M8R9</accession>
<reference evidence="1 2" key="1">
    <citation type="journal article" date="2014" name="Nature">
        <title>An environmental bacterial taxon with a large and distinct metabolic repertoire.</title>
        <authorList>
            <person name="Wilson M.C."/>
            <person name="Mori T."/>
            <person name="Ruckert C."/>
            <person name="Uria A.R."/>
            <person name="Helf M.J."/>
            <person name="Takada K."/>
            <person name="Gernert C."/>
            <person name="Steffens U.A."/>
            <person name="Heycke N."/>
            <person name="Schmitt S."/>
            <person name="Rinke C."/>
            <person name="Helfrich E.J."/>
            <person name="Brachmann A.O."/>
            <person name="Gurgui C."/>
            <person name="Wakimoto T."/>
            <person name="Kracht M."/>
            <person name="Crusemann M."/>
            <person name="Hentschel U."/>
            <person name="Abe I."/>
            <person name="Matsunaga S."/>
            <person name="Kalinowski J."/>
            <person name="Takeyama H."/>
            <person name="Piel J."/>
        </authorList>
    </citation>
    <scope>NUCLEOTIDE SEQUENCE [LARGE SCALE GENOMIC DNA]</scope>
    <source>
        <strain evidence="2">TSY2</strain>
    </source>
</reference>
<protein>
    <recommendedName>
        <fullName evidence="3">MaoC-like domain-containing protein</fullName>
    </recommendedName>
</protein>
<dbReference type="Gene3D" id="3.10.129.10">
    <property type="entry name" value="Hotdog Thioesterase"/>
    <property type="match status" value="1"/>
</dbReference>
<dbReference type="AlphaFoldDB" id="W4M8R9"/>
<evidence type="ECO:0000313" key="2">
    <source>
        <dbReference type="Proteomes" id="UP000019140"/>
    </source>
</evidence>
<dbReference type="SUPFAM" id="SSF54637">
    <property type="entry name" value="Thioesterase/thiol ester dehydrase-isomerase"/>
    <property type="match status" value="1"/>
</dbReference>
<name>W4M8R9_9BACT</name>
<dbReference type="Proteomes" id="UP000019140">
    <property type="component" value="Unassembled WGS sequence"/>
</dbReference>
<proteinExistence type="predicted"/>
<dbReference type="CDD" id="cd03441">
    <property type="entry name" value="R_hydratase_like"/>
    <property type="match status" value="1"/>
</dbReference>
<organism evidence="1 2">
    <name type="scientific">Candidatus Entotheonella gemina</name>
    <dbReference type="NCBI Taxonomy" id="1429439"/>
    <lineage>
        <taxon>Bacteria</taxon>
        <taxon>Pseudomonadati</taxon>
        <taxon>Nitrospinota/Tectimicrobiota group</taxon>
        <taxon>Candidatus Tectimicrobiota</taxon>
        <taxon>Candidatus Entotheonellia</taxon>
        <taxon>Candidatus Entotheonellales</taxon>
        <taxon>Candidatus Entotheonellaceae</taxon>
        <taxon>Candidatus Entotheonella</taxon>
    </lineage>
</organism>
<evidence type="ECO:0008006" key="3">
    <source>
        <dbReference type="Google" id="ProtNLM"/>
    </source>
</evidence>
<dbReference type="HOGENOM" id="CLU_1802553_0_0_7"/>
<keyword evidence="2" id="KW-1185">Reference proteome</keyword>
<dbReference type="EMBL" id="AZHX01000655">
    <property type="protein sequence ID" value="ETX06600.1"/>
    <property type="molecule type" value="Genomic_DNA"/>
</dbReference>
<evidence type="ECO:0000313" key="1">
    <source>
        <dbReference type="EMBL" id="ETX06600.1"/>
    </source>
</evidence>
<gene>
    <name evidence="1" type="ORF">ETSY2_16160</name>
</gene>
<comment type="caution">
    <text evidence="1">The sequence shown here is derived from an EMBL/GenBank/DDBJ whole genome shotgun (WGS) entry which is preliminary data.</text>
</comment>
<dbReference type="InterPro" id="IPR029069">
    <property type="entry name" value="HotDog_dom_sf"/>
</dbReference>
<sequence length="143" mass="15755">MSEQVEYFEDIEVGDELEELEICPTTADVKRYVVVARMDNPRFTDDAYAKGEGLAGAIIPGNMSLGFLSRMVAEFFPLGTVVNLTANFRATVPHHVPLICGGVVTEKQEKDGQNVVFCDLQLTNEDGDRYVQGTAQVALPKRD</sequence>